<evidence type="ECO:0000256" key="1">
    <source>
        <dbReference type="SAM" id="Phobius"/>
    </source>
</evidence>
<sequence length="41" mass="3986">MWVVVPAPTPLLLLAGALAPEIAPLLVAWGAAVAALAAVPA</sequence>
<feature type="non-terminal residue" evidence="2">
    <location>
        <position position="41"/>
    </location>
</feature>
<reference evidence="2" key="1">
    <citation type="submission" date="2020-02" db="EMBL/GenBank/DDBJ databases">
        <authorList>
            <person name="Meier V. D."/>
        </authorList>
    </citation>
    <scope>NUCLEOTIDE SEQUENCE</scope>
    <source>
        <strain evidence="2">AVDCRST_MAG11</strain>
    </source>
</reference>
<keyword evidence="1" id="KW-0812">Transmembrane</keyword>
<keyword evidence="1" id="KW-1133">Transmembrane helix</keyword>
<accession>A0A6J4K5W4</accession>
<protein>
    <submittedName>
        <fullName evidence="2">Uncharacterized protein</fullName>
    </submittedName>
</protein>
<dbReference type="AlphaFoldDB" id="A0A6J4K5W4"/>
<dbReference type="EMBL" id="CADCTU010000122">
    <property type="protein sequence ID" value="CAA9297164.1"/>
    <property type="molecule type" value="Genomic_DNA"/>
</dbReference>
<organism evidence="2">
    <name type="scientific">uncultured Gemmatimonadaceae bacterium</name>
    <dbReference type="NCBI Taxonomy" id="246130"/>
    <lineage>
        <taxon>Bacteria</taxon>
        <taxon>Pseudomonadati</taxon>
        <taxon>Gemmatimonadota</taxon>
        <taxon>Gemmatimonadia</taxon>
        <taxon>Gemmatimonadales</taxon>
        <taxon>Gemmatimonadaceae</taxon>
        <taxon>environmental samples</taxon>
    </lineage>
</organism>
<feature type="transmembrane region" description="Helical" evidence="1">
    <location>
        <begin position="12"/>
        <end position="39"/>
    </location>
</feature>
<evidence type="ECO:0000313" key="2">
    <source>
        <dbReference type="EMBL" id="CAA9297164.1"/>
    </source>
</evidence>
<keyword evidence="1" id="KW-0472">Membrane</keyword>
<proteinExistence type="predicted"/>
<gene>
    <name evidence="2" type="ORF">AVDCRST_MAG11-569</name>
</gene>
<name>A0A6J4K5W4_9BACT</name>